<keyword evidence="10" id="KW-0456">Lyase</keyword>
<dbReference type="EMBL" id="UXUI01010984">
    <property type="protein sequence ID" value="VDD95846.1"/>
    <property type="molecule type" value="Genomic_DNA"/>
</dbReference>
<dbReference type="CDD" id="cd21159">
    <property type="entry name" value="XendoU"/>
    <property type="match status" value="1"/>
</dbReference>
<keyword evidence="8 11" id="KW-0694">RNA-binding</keyword>
<protein>
    <submittedName>
        <fullName evidence="15">Endoribonuclease</fullName>
    </submittedName>
</protein>
<evidence type="ECO:0000313" key="13">
    <source>
        <dbReference type="EMBL" id="VDD95846.1"/>
    </source>
</evidence>
<evidence type="ECO:0000256" key="11">
    <source>
        <dbReference type="RuleBase" id="RU367085"/>
    </source>
</evidence>
<name>A0A0N4VKA4_ENTVE</name>
<evidence type="ECO:0000259" key="12">
    <source>
        <dbReference type="PROSITE" id="PS51959"/>
    </source>
</evidence>
<dbReference type="InterPro" id="IPR037227">
    <property type="entry name" value="EndoU-like"/>
</dbReference>
<dbReference type="SUPFAM" id="SSF142877">
    <property type="entry name" value="EndoU-like"/>
    <property type="match status" value="1"/>
</dbReference>
<dbReference type="GO" id="GO:0016829">
    <property type="term" value="F:lyase activity"/>
    <property type="evidence" value="ECO:0007669"/>
    <property type="project" value="UniProtKB-KW"/>
</dbReference>
<evidence type="ECO:0000256" key="3">
    <source>
        <dbReference type="ARBA" id="ARBA00011245"/>
    </source>
</evidence>
<keyword evidence="7 11" id="KW-0378">Hydrolase</keyword>
<dbReference type="PANTHER" id="PTHR12439">
    <property type="entry name" value="PLACENTAL PROTEIN 11-RELATED"/>
    <property type="match status" value="1"/>
</dbReference>
<evidence type="ECO:0000256" key="5">
    <source>
        <dbReference type="ARBA" id="ARBA00022723"/>
    </source>
</evidence>
<keyword evidence="6 11" id="KW-0255">Endonuclease</keyword>
<evidence type="ECO:0000256" key="7">
    <source>
        <dbReference type="ARBA" id="ARBA00022801"/>
    </source>
</evidence>
<reference evidence="13 14" key="2">
    <citation type="submission" date="2018-10" db="EMBL/GenBank/DDBJ databases">
        <authorList>
            <consortium name="Pathogen Informatics"/>
        </authorList>
    </citation>
    <scope>NUCLEOTIDE SEQUENCE [LARGE SCALE GENOMIC DNA]</scope>
</reference>
<evidence type="ECO:0000256" key="9">
    <source>
        <dbReference type="ARBA" id="ARBA00023211"/>
    </source>
</evidence>
<keyword evidence="9 11" id="KW-0464">Manganese</keyword>
<evidence type="ECO:0000256" key="10">
    <source>
        <dbReference type="ARBA" id="ARBA00023239"/>
    </source>
</evidence>
<keyword evidence="4 11" id="KW-0540">Nuclease</keyword>
<evidence type="ECO:0000313" key="15">
    <source>
        <dbReference type="WBParaSite" id="EVEC_0001129201-mRNA-1"/>
    </source>
</evidence>
<dbReference type="PROSITE" id="PS51959">
    <property type="entry name" value="ENDOU"/>
    <property type="match status" value="1"/>
</dbReference>
<dbReference type="InterPro" id="IPR018998">
    <property type="entry name" value="EndoU_C"/>
</dbReference>
<dbReference type="PANTHER" id="PTHR12439:SF42">
    <property type="entry name" value="ENDORIBONUCLEASE-RELATED"/>
    <property type="match status" value="1"/>
</dbReference>
<dbReference type="GO" id="GO:0004521">
    <property type="term" value="F:RNA endonuclease activity"/>
    <property type="evidence" value="ECO:0007669"/>
    <property type="project" value="UniProtKB-UniRule"/>
</dbReference>
<dbReference type="InterPro" id="IPR039787">
    <property type="entry name" value="ENDOU"/>
</dbReference>
<keyword evidence="5 11" id="KW-0479">Metal-binding</keyword>
<evidence type="ECO:0000256" key="2">
    <source>
        <dbReference type="ARBA" id="ARBA00010168"/>
    </source>
</evidence>
<gene>
    <name evidence="13" type="ORF">EVEC_LOCUS10597</name>
</gene>
<organism evidence="15">
    <name type="scientific">Enterobius vermicularis</name>
    <name type="common">Human pinworm</name>
    <dbReference type="NCBI Taxonomy" id="51028"/>
    <lineage>
        <taxon>Eukaryota</taxon>
        <taxon>Metazoa</taxon>
        <taxon>Ecdysozoa</taxon>
        <taxon>Nematoda</taxon>
        <taxon>Chromadorea</taxon>
        <taxon>Rhabditida</taxon>
        <taxon>Spirurina</taxon>
        <taxon>Oxyuridomorpha</taxon>
        <taxon>Oxyuroidea</taxon>
        <taxon>Oxyuridae</taxon>
        <taxon>Enterobius</taxon>
    </lineage>
</organism>
<comment type="cofactor">
    <cofactor evidence="1 11">
        <name>Mn(2+)</name>
        <dbReference type="ChEBI" id="CHEBI:29035"/>
    </cofactor>
</comment>
<evidence type="ECO:0000313" key="14">
    <source>
        <dbReference type="Proteomes" id="UP000274131"/>
    </source>
</evidence>
<accession>A0A0N4VKA4</accession>
<comment type="subunit">
    <text evidence="3 11">Monomer.</text>
</comment>
<sequence length="284" mass="32569">MLKADNDRPSNYKLNWGTRCIQNKTCMKEPQNSKALYESVDAALLNKPQYSALLQLYEDFSPEVCINEMINIDRRNHINNVIDSFTATEVYKIAYRYLQDKGKAGDVPAFKELLKNFWFGLYSRCKSSSVTGSSGFEHVFIGEWRDSIVDGLHSWFRYYNLEKDGAIKYYGFHSHNEDNFASIKYKWNNYMKQIGSFFLKTSPAFDFSLFTVCALTRPGNNACNFKMDGHNITIVTLVQDGRNGQVLATAYPRSEATNLATSFVIDWFLILTLAALSRNVLAKY</sequence>
<comment type="similarity">
    <text evidence="2 11">Belongs to the ENDOU family.</text>
</comment>
<dbReference type="GO" id="GO:0046872">
    <property type="term" value="F:metal ion binding"/>
    <property type="evidence" value="ECO:0007669"/>
    <property type="project" value="UniProtKB-UniRule"/>
</dbReference>
<keyword evidence="14" id="KW-1185">Reference proteome</keyword>
<dbReference type="WBParaSite" id="EVEC_0001129201-mRNA-1">
    <property type="protein sequence ID" value="EVEC_0001129201-mRNA-1"/>
    <property type="gene ID" value="EVEC_0001129201"/>
</dbReference>
<dbReference type="GO" id="GO:0016787">
    <property type="term" value="F:hydrolase activity"/>
    <property type="evidence" value="ECO:0007669"/>
    <property type="project" value="UniProtKB-KW"/>
</dbReference>
<evidence type="ECO:0000256" key="6">
    <source>
        <dbReference type="ARBA" id="ARBA00022759"/>
    </source>
</evidence>
<evidence type="ECO:0000256" key="4">
    <source>
        <dbReference type="ARBA" id="ARBA00022722"/>
    </source>
</evidence>
<dbReference type="AlphaFoldDB" id="A0A0N4VKA4"/>
<evidence type="ECO:0000256" key="1">
    <source>
        <dbReference type="ARBA" id="ARBA00001936"/>
    </source>
</evidence>
<dbReference type="Proteomes" id="UP000274131">
    <property type="component" value="Unassembled WGS sequence"/>
</dbReference>
<proteinExistence type="inferred from homology"/>
<feature type="domain" description="EndoU" evidence="12">
    <location>
        <begin position="1"/>
        <end position="256"/>
    </location>
</feature>
<dbReference type="GO" id="GO:0003723">
    <property type="term" value="F:RNA binding"/>
    <property type="evidence" value="ECO:0007669"/>
    <property type="project" value="UniProtKB-UniRule"/>
</dbReference>
<evidence type="ECO:0000256" key="8">
    <source>
        <dbReference type="ARBA" id="ARBA00022884"/>
    </source>
</evidence>
<reference evidence="15" key="1">
    <citation type="submission" date="2017-02" db="UniProtKB">
        <authorList>
            <consortium name="WormBaseParasite"/>
        </authorList>
    </citation>
    <scope>IDENTIFICATION</scope>
</reference>
<dbReference type="OrthoDB" id="430326at2759"/>
<dbReference type="Pfam" id="PF09412">
    <property type="entry name" value="XendoU"/>
    <property type="match status" value="1"/>
</dbReference>